<dbReference type="InterPro" id="IPR009836">
    <property type="entry name" value="GRDP-like"/>
</dbReference>
<dbReference type="AlphaFoldDB" id="A0A9D4VNC2"/>
<dbReference type="EMBL" id="JAMSHJ010000007">
    <property type="protein sequence ID" value="KAI5385801.1"/>
    <property type="molecule type" value="Genomic_DNA"/>
</dbReference>
<comment type="caution">
    <text evidence="1">The sequence shown here is derived from an EMBL/GenBank/DDBJ whole genome shotgun (WGS) entry which is preliminary data.</text>
</comment>
<reference evidence="1 2" key="1">
    <citation type="journal article" date="2022" name="Nat. Genet.">
        <title>Improved pea reference genome and pan-genome highlight genomic features and evolutionary characteristics.</title>
        <authorList>
            <person name="Yang T."/>
            <person name="Liu R."/>
            <person name="Luo Y."/>
            <person name="Hu S."/>
            <person name="Wang D."/>
            <person name="Wang C."/>
            <person name="Pandey M.K."/>
            <person name="Ge S."/>
            <person name="Xu Q."/>
            <person name="Li N."/>
            <person name="Li G."/>
            <person name="Huang Y."/>
            <person name="Saxena R.K."/>
            <person name="Ji Y."/>
            <person name="Li M."/>
            <person name="Yan X."/>
            <person name="He Y."/>
            <person name="Liu Y."/>
            <person name="Wang X."/>
            <person name="Xiang C."/>
            <person name="Varshney R.K."/>
            <person name="Ding H."/>
            <person name="Gao S."/>
            <person name="Zong X."/>
        </authorList>
    </citation>
    <scope>NUCLEOTIDE SEQUENCE [LARGE SCALE GENOMIC DNA]</scope>
    <source>
        <strain evidence="1 2">cv. Zhongwan 6</strain>
    </source>
</reference>
<dbReference type="Gramene" id="Psat07G0241900-T1">
    <property type="protein sequence ID" value="KAI5385801.1"/>
    <property type="gene ID" value="KIW84_072419"/>
</dbReference>
<organism evidence="1 2">
    <name type="scientific">Pisum sativum</name>
    <name type="common">Garden pea</name>
    <name type="synonym">Lathyrus oleraceus</name>
    <dbReference type="NCBI Taxonomy" id="3888"/>
    <lineage>
        <taxon>Eukaryota</taxon>
        <taxon>Viridiplantae</taxon>
        <taxon>Streptophyta</taxon>
        <taxon>Embryophyta</taxon>
        <taxon>Tracheophyta</taxon>
        <taxon>Spermatophyta</taxon>
        <taxon>Magnoliopsida</taxon>
        <taxon>eudicotyledons</taxon>
        <taxon>Gunneridae</taxon>
        <taxon>Pentapetalae</taxon>
        <taxon>rosids</taxon>
        <taxon>fabids</taxon>
        <taxon>Fabales</taxon>
        <taxon>Fabaceae</taxon>
        <taxon>Papilionoideae</taxon>
        <taxon>50 kb inversion clade</taxon>
        <taxon>NPAAA clade</taxon>
        <taxon>Hologalegina</taxon>
        <taxon>IRL clade</taxon>
        <taxon>Fabeae</taxon>
        <taxon>Lathyrus</taxon>
    </lineage>
</organism>
<evidence type="ECO:0000313" key="1">
    <source>
        <dbReference type="EMBL" id="KAI5385801.1"/>
    </source>
</evidence>
<accession>A0A9D4VNC2</accession>
<name>A0A9D4VNC2_PEA</name>
<keyword evidence="2" id="KW-1185">Reference proteome</keyword>
<proteinExistence type="predicted"/>
<sequence length="161" mass="18952">MESSHHVAEWNEAQRIVISVDMVDVVEKQLEFLVVVYRNRHIYDGHVLDRGPLVVPLDCEWIWHCHRLNSVRYKLDCEELYGHVLDSFDVVYVVQGVSDSQTEKIWNKLYPNEPYNFDLISLIPEDISKRIDSLPKHAKYDMTSAVKRQIPFFYQVSKPCS</sequence>
<gene>
    <name evidence="1" type="ORF">KIW84_072419</name>
</gene>
<dbReference type="PANTHER" id="PTHR34365">
    <property type="entry name" value="ENOLASE (DUF1399)"/>
    <property type="match status" value="1"/>
</dbReference>
<dbReference type="Proteomes" id="UP001058974">
    <property type="component" value="Chromosome 7"/>
</dbReference>
<dbReference type="PANTHER" id="PTHR34365:SF7">
    <property type="entry name" value="GLYCINE-RICH DOMAIN-CONTAINING PROTEIN 1"/>
    <property type="match status" value="1"/>
</dbReference>
<evidence type="ECO:0000313" key="2">
    <source>
        <dbReference type="Proteomes" id="UP001058974"/>
    </source>
</evidence>
<protein>
    <submittedName>
        <fullName evidence="1">Uncharacterized protein</fullName>
    </submittedName>
</protein>
<dbReference type="Pfam" id="PF07173">
    <property type="entry name" value="GRDP-like"/>
    <property type="match status" value="1"/>
</dbReference>